<evidence type="ECO:0000313" key="2">
    <source>
        <dbReference type="EMBL" id="KAF9442170.1"/>
    </source>
</evidence>
<comment type="caution">
    <text evidence="2">The sequence shown here is derived from an EMBL/GenBank/DDBJ whole genome shotgun (WGS) entry which is preliminary data.</text>
</comment>
<evidence type="ECO:0000256" key="1">
    <source>
        <dbReference type="SAM" id="MobiDB-lite"/>
    </source>
</evidence>
<organism evidence="2 3">
    <name type="scientific">Macrolepiota fuliginosa MF-IS2</name>
    <dbReference type="NCBI Taxonomy" id="1400762"/>
    <lineage>
        <taxon>Eukaryota</taxon>
        <taxon>Fungi</taxon>
        <taxon>Dikarya</taxon>
        <taxon>Basidiomycota</taxon>
        <taxon>Agaricomycotina</taxon>
        <taxon>Agaricomycetes</taxon>
        <taxon>Agaricomycetidae</taxon>
        <taxon>Agaricales</taxon>
        <taxon>Agaricineae</taxon>
        <taxon>Agaricaceae</taxon>
        <taxon>Macrolepiota</taxon>
    </lineage>
</organism>
<accession>A0A9P5X1A5</accession>
<reference evidence="2" key="1">
    <citation type="submission" date="2020-11" db="EMBL/GenBank/DDBJ databases">
        <authorList>
            <consortium name="DOE Joint Genome Institute"/>
            <person name="Ahrendt S."/>
            <person name="Riley R."/>
            <person name="Andreopoulos W."/>
            <person name="Labutti K."/>
            <person name="Pangilinan J."/>
            <person name="Ruiz-Duenas F.J."/>
            <person name="Barrasa J.M."/>
            <person name="Sanchez-Garcia M."/>
            <person name="Camarero S."/>
            <person name="Miyauchi S."/>
            <person name="Serrano A."/>
            <person name="Linde D."/>
            <person name="Babiker R."/>
            <person name="Drula E."/>
            <person name="Ayuso-Fernandez I."/>
            <person name="Pacheco R."/>
            <person name="Padilla G."/>
            <person name="Ferreira P."/>
            <person name="Barriuso J."/>
            <person name="Kellner H."/>
            <person name="Castanera R."/>
            <person name="Alfaro M."/>
            <person name="Ramirez L."/>
            <person name="Pisabarro A.G."/>
            <person name="Kuo A."/>
            <person name="Tritt A."/>
            <person name="Lipzen A."/>
            <person name="He G."/>
            <person name="Yan M."/>
            <person name="Ng V."/>
            <person name="Cullen D."/>
            <person name="Martin F."/>
            <person name="Rosso M.-N."/>
            <person name="Henrissat B."/>
            <person name="Hibbett D."/>
            <person name="Martinez A.T."/>
            <person name="Grigoriev I.V."/>
        </authorList>
    </citation>
    <scope>NUCLEOTIDE SEQUENCE</scope>
    <source>
        <strain evidence="2">MF-IS2</strain>
    </source>
</reference>
<sequence>MGLMADYTVSSSSFRAKPSNAQVTSSGAHHSCHSHTPHHQLYPHSRGDYTDSQVARIPILYSNPTLQNLVPKI</sequence>
<name>A0A9P5X1A5_9AGAR</name>
<feature type="region of interest" description="Disordered" evidence="1">
    <location>
        <begin position="1"/>
        <end position="48"/>
    </location>
</feature>
<evidence type="ECO:0000313" key="3">
    <source>
        <dbReference type="Proteomes" id="UP000807342"/>
    </source>
</evidence>
<dbReference type="EMBL" id="MU151687">
    <property type="protein sequence ID" value="KAF9442170.1"/>
    <property type="molecule type" value="Genomic_DNA"/>
</dbReference>
<protein>
    <submittedName>
        <fullName evidence="2">Uncharacterized protein</fullName>
    </submittedName>
</protein>
<proteinExistence type="predicted"/>
<dbReference type="Proteomes" id="UP000807342">
    <property type="component" value="Unassembled WGS sequence"/>
</dbReference>
<dbReference type="AlphaFoldDB" id="A0A9P5X1A5"/>
<keyword evidence="3" id="KW-1185">Reference proteome</keyword>
<gene>
    <name evidence="2" type="ORF">P691DRAFT_811253</name>
</gene>
<feature type="compositionally biased region" description="Polar residues" evidence="1">
    <location>
        <begin position="8"/>
        <end position="28"/>
    </location>
</feature>